<dbReference type="AlphaFoldDB" id="A0A1R3I261"/>
<dbReference type="PRINTS" id="PR00404">
    <property type="entry name" value="MADSDOMAIN"/>
</dbReference>
<dbReference type="InterPro" id="IPR033897">
    <property type="entry name" value="SRF-like_MADS-box"/>
</dbReference>
<dbReference type="SMART" id="SM00432">
    <property type="entry name" value="MADS"/>
    <property type="match status" value="1"/>
</dbReference>
<dbReference type="OrthoDB" id="601557at2759"/>
<dbReference type="GO" id="GO:0005634">
    <property type="term" value="C:nucleus"/>
    <property type="evidence" value="ECO:0007669"/>
    <property type="project" value="UniProtKB-SubCell"/>
</dbReference>
<evidence type="ECO:0000313" key="8">
    <source>
        <dbReference type="Proteomes" id="UP000188268"/>
    </source>
</evidence>
<organism evidence="7 8">
    <name type="scientific">Corchorus capsularis</name>
    <name type="common">Jute</name>
    <dbReference type="NCBI Taxonomy" id="210143"/>
    <lineage>
        <taxon>Eukaryota</taxon>
        <taxon>Viridiplantae</taxon>
        <taxon>Streptophyta</taxon>
        <taxon>Embryophyta</taxon>
        <taxon>Tracheophyta</taxon>
        <taxon>Spermatophyta</taxon>
        <taxon>Magnoliopsida</taxon>
        <taxon>eudicotyledons</taxon>
        <taxon>Gunneridae</taxon>
        <taxon>Pentapetalae</taxon>
        <taxon>rosids</taxon>
        <taxon>malvids</taxon>
        <taxon>Malvales</taxon>
        <taxon>Malvaceae</taxon>
        <taxon>Grewioideae</taxon>
        <taxon>Apeibeae</taxon>
        <taxon>Corchorus</taxon>
    </lineage>
</organism>
<dbReference type="GO" id="GO:0045944">
    <property type="term" value="P:positive regulation of transcription by RNA polymerase II"/>
    <property type="evidence" value="ECO:0007669"/>
    <property type="project" value="InterPro"/>
</dbReference>
<dbReference type="InterPro" id="IPR002100">
    <property type="entry name" value="TF_MADSbox"/>
</dbReference>
<evidence type="ECO:0000313" key="7">
    <source>
        <dbReference type="EMBL" id="OMO76663.1"/>
    </source>
</evidence>
<dbReference type="EMBL" id="AWWV01010861">
    <property type="protein sequence ID" value="OMO76663.1"/>
    <property type="molecule type" value="Genomic_DNA"/>
</dbReference>
<dbReference type="InterPro" id="IPR036879">
    <property type="entry name" value="TF_MADSbox_sf"/>
</dbReference>
<dbReference type="Gramene" id="OMO76663">
    <property type="protein sequence ID" value="OMO76663"/>
    <property type="gene ID" value="CCACVL1_15522"/>
</dbReference>
<feature type="domain" description="MADS-box" evidence="6">
    <location>
        <begin position="5"/>
        <end position="58"/>
    </location>
</feature>
<evidence type="ECO:0000259" key="6">
    <source>
        <dbReference type="PROSITE" id="PS50066"/>
    </source>
</evidence>
<comment type="caution">
    <text evidence="7">The sequence shown here is derived from an EMBL/GenBank/DDBJ whole genome shotgun (WGS) entry which is preliminary data.</text>
</comment>
<keyword evidence="3" id="KW-0238">DNA-binding</keyword>
<gene>
    <name evidence="7" type="ORF">CCACVL1_15522</name>
</gene>
<dbReference type="GO" id="GO:0000987">
    <property type="term" value="F:cis-regulatory region sequence-specific DNA binding"/>
    <property type="evidence" value="ECO:0007669"/>
    <property type="project" value="InterPro"/>
</dbReference>
<keyword evidence="4" id="KW-0804">Transcription</keyword>
<evidence type="ECO:0000256" key="4">
    <source>
        <dbReference type="ARBA" id="ARBA00023163"/>
    </source>
</evidence>
<dbReference type="Gene3D" id="3.40.1810.10">
    <property type="entry name" value="Transcription factor, MADS-box"/>
    <property type="match status" value="1"/>
</dbReference>
<proteinExistence type="predicted"/>
<dbReference type="GO" id="GO:0046983">
    <property type="term" value="F:protein dimerization activity"/>
    <property type="evidence" value="ECO:0007669"/>
    <property type="project" value="InterPro"/>
</dbReference>
<dbReference type="GO" id="GO:0000981">
    <property type="term" value="F:DNA-binding transcription factor activity, RNA polymerase II-specific"/>
    <property type="evidence" value="ECO:0007669"/>
    <property type="project" value="InterPro"/>
</dbReference>
<keyword evidence="5" id="KW-0539">Nucleus</keyword>
<keyword evidence="8" id="KW-1185">Reference proteome</keyword>
<dbReference type="PROSITE" id="PS50066">
    <property type="entry name" value="MADS_BOX_2"/>
    <property type="match status" value="1"/>
</dbReference>
<sequence length="419" mass="48615">MGRGGKLRLKLVENEKTRAAIFNMRLSGLKKKAKELTILCNVRLCMVILGPKLKNKPFKVVIWRDDHDEVKSMILDCKRSTFEKKIFTISDYMNLRRKKVENEIAHVRRANFKAKFPTWDDRFDNLSPKQPFPPKNLCDNFLESHFPLKTLNPFDHPQNSLDYGLFTGQHSGNYVESHHLPIKSLNPLDRHFHEKSLDYGLIMGQHSGNHIQSHDHLPLTTRNQFDHIQAFPHKNYGLFMEPPPIVSTHSQSDENLLNLSLNLNPNKNRLNPIDHKQLSMPMMNNVLDFNFQPGASSSINQKPMTMFSMMNDHLDHFNVQHSGLASSSSRNIPNTLSFSPLRSSFGSHHDHHGIQAAHHDSMPTMQDNVMFKQPKPYDAWFHPPSMQPDHQASNFDLQQFLRNSESDPRFRSEFLEFYH</sequence>
<evidence type="ECO:0000256" key="5">
    <source>
        <dbReference type="ARBA" id="ARBA00023242"/>
    </source>
</evidence>
<dbReference type="OMA" id="CMIIFEP"/>
<evidence type="ECO:0000256" key="3">
    <source>
        <dbReference type="ARBA" id="ARBA00023125"/>
    </source>
</evidence>
<comment type="subcellular location">
    <subcellularLocation>
        <location evidence="1">Nucleus</location>
    </subcellularLocation>
</comment>
<dbReference type="CDD" id="cd00266">
    <property type="entry name" value="MADS_SRF_like"/>
    <property type="match status" value="1"/>
</dbReference>
<dbReference type="Proteomes" id="UP000188268">
    <property type="component" value="Unassembled WGS sequence"/>
</dbReference>
<reference evidence="7 8" key="1">
    <citation type="submission" date="2013-09" db="EMBL/GenBank/DDBJ databases">
        <title>Corchorus capsularis genome sequencing.</title>
        <authorList>
            <person name="Alam M."/>
            <person name="Haque M.S."/>
            <person name="Islam M.S."/>
            <person name="Emdad E.M."/>
            <person name="Islam M.M."/>
            <person name="Ahmed B."/>
            <person name="Halim A."/>
            <person name="Hossen Q.M.M."/>
            <person name="Hossain M.Z."/>
            <person name="Ahmed R."/>
            <person name="Khan M.M."/>
            <person name="Islam R."/>
            <person name="Rashid M.M."/>
            <person name="Khan S.A."/>
            <person name="Rahman M.S."/>
            <person name="Alam M."/>
        </authorList>
    </citation>
    <scope>NUCLEOTIDE SEQUENCE [LARGE SCALE GENOMIC DNA]</scope>
    <source>
        <strain evidence="8">cv. CVL-1</strain>
        <tissue evidence="7">Whole seedling</tissue>
    </source>
</reference>
<accession>A0A1R3I261</accession>
<evidence type="ECO:0000256" key="2">
    <source>
        <dbReference type="ARBA" id="ARBA00023015"/>
    </source>
</evidence>
<name>A0A1R3I261_COCAP</name>
<dbReference type="SUPFAM" id="SSF55455">
    <property type="entry name" value="SRF-like"/>
    <property type="match status" value="1"/>
</dbReference>
<dbReference type="Pfam" id="PF00319">
    <property type="entry name" value="SRF-TF"/>
    <property type="match status" value="1"/>
</dbReference>
<protein>
    <submittedName>
        <fullName evidence="7">Transcription factor, MADS-box</fullName>
    </submittedName>
</protein>
<keyword evidence="2" id="KW-0805">Transcription regulation</keyword>
<evidence type="ECO:0000256" key="1">
    <source>
        <dbReference type="ARBA" id="ARBA00004123"/>
    </source>
</evidence>